<evidence type="ECO:0000256" key="1">
    <source>
        <dbReference type="ARBA" id="ARBA00004123"/>
    </source>
</evidence>
<evidence type="ECO:0000256" key="7">
    <source>
        <dbReference type="SAM" id="MobiDB-lite"/>
    </source>
</evidence>
<evidence type="ECO:0000313" key="10">
    <source>
        <dbReference type="Proteomes" id="UP001476798"/>
    </source>
</evidence>
<dbReference type="InterPro" id="IPR008422">
    <property type="entry name" value="KN_HD"/>
</dbReference>
<reference evidence="9 10" key="1">
    <citation type="submission" date="2021-06" db="EMBL/GenBank/DDBJ databases">
        <authorList>
            <person name="Palmer J.M."/>
        </authorList>
    </citation>
    <scope>NUCLEOTIDE SEQUENCE [LARGE SCALE GENOMIC DNA]</scope>
    <source>
        <strain evidence="9 10">GA_2019</strain>
        <tissue evidence="9">Muscle</tissue>
    </source>
</reference>
<dbReference type="InterPro" id="IPR017970">
    <property type="entry name" value="Homeobox_CS"/>
</dbReference>
<dbReference type="SMART" id="SM00389">
    <property type="entry name" value="HOX"/>
    <property type="match status" value="1"/>
</dbReference>
<keyword evidence="3 6" id="KW-0238">DNA-binding</keyword>
<dbReference type="PROSITE" id="PS00027">
    <property type="entry name" value="HOMEOBOX_1"/>
    <property type="match status" value="1"/>
</dbReference>
<gene>
    <name evidence="9" type="ORF">GOODEAATRI_009262</name>
</gene>
<comment type="similarity">
    <text evidence="2">Belongs to the TALE/IRO homeobox family.</text>
</comment>
<evidence type="ECO:0000313" key="9">
    <source>
        <dbReference type="EMBL" id="MEQ2177971.1"/>
    </source>
</evidence>
<dbReference type="CDD" id="cd00086">
    <property type="entry name" value="homeodomain"/>
    <property type="match status" value="1"/>
</dbReference>
<dbReference type="Proteomes" id="UP001476798">
    <property type="component" value="Unassembled WGS sequence"/>
</dbReference>
<feature type="region of interest" description="Disordered" evidence="7">
    <location>
        <begin position="257"/>
        <end position="286"/>
    </location>
</feature>
<evidence type="ECO:0000256" key="2">
    <source>
        <dbReference type="ARBA" id="ARBA00008446"/>
    </source>
</evidence>
<evidence type="ECO:0000256" key="5">
    <source>
        <dbReference type="ARBA" id="ARBA00023242"/>
    </source>
</evidence>
<dbReference type="EMBL" id="JAHRIO010060483">
    <property type="protein sequence ID" value="MEQ2177971.1"/>
    <property type="molecule type" value="Genomic_DNA"/>
</dbReference>
<dbReference type="PROSITE" id="PS50071">
    <property type="entry name" value="HOMEOBOX_2"/>
    <property type="match status" value="1"/>
</dbReference>
<evidence type="ECO:0000256" key="6">
    <source>
        <dbReference type="PROSITE-ProRule" id="PRU00108"/>
    </source>
</evidence>
<evidence type="ECO:0000256" key="4">
    <source>
        <dbReference type="ARBA" id="ARBA00023155"/>
    </source>
</evidence>
<keyword evidence="5 6" id="KW-0539">Nucleus</keyword>
<evidence type="ECO:0000256" key="3">
    <source>
        <dbReference type="ARBA" id="ARBA00023125"/>
    </source>
</evidence>
<dbReference type="Pfam" id="PF05920">
    <property type="entry name" value="Homeobox_KN"/>
    <property type="match status" value="1"/>
</dbReference>
<feature type="domain" description="Homeobox" evidence="8">
    <location>
        <begin position="193"/>
        <end position="256"/>
    </location>
</feature>
<protein>
    <recommendedName>
        <fullName evidence="8">Homeobox domain-containing protein</fullName>
    </recommendedName>
</protein>
<dbReference type="SUPFAM" id="SSF46689">
    <property type="entry name" value="Homeodomain-like"/>
    <property type="match status" value="1"/>
</dbReference>
<dbReference type="InterPro" id="IPR001356">
    <property type="entry name" value="HD"/>
</dbReference>
<dbReference type="Gene3D" id="1.10.10.60">
    <property type="entry name" value="Homeodomain-like"/>
    <property type="match status" value="1"/>
</dbReference>
<evidence type="ECO:0000259" key="8">
    <source>
        <dbReference type="PROSITE" id="PS50071"/>
    </source>
</evidence>
<feature type="DNA-binding region" description="Homeobox" evidence="6">
    <location>
        <begin position="195"/>
        <end position="257"/>
    </location>
</feature>
<feature type="compositionally biased region" description="Basic and acidic residues" evidence="7">
    <location>
        <begin position="266"/>
        <end position="286"/>
    </location>
</feature>
<keyword evidence="4 6" id="KW-0371">Homeobox</keyword>
<dbReference type="PANTHER" id="PTHR11211">
    <property type="entry name" value="IROQUOIS-CLASS HOMEODOMAIN PROTEIN IRX"/>
    <property type="match status" value="1"/>
</dbReference>
<organism evidence="9 10">
    <name type="scientific">Goodea atripinnis</name>
    <dbReference type="NCBI Taxonomy" id="208336"/>
    <lineage>
        <taxon>Eukaryota</taxon>
        <taxon>Metazoa</taxon>
        <taxon>Chordata</taxon>
        <taxon>Craniata</taxon>
        <taxon>Vertebrata</taxon>
        <taxon>Euteleostomi</taxon>
        <taxon>Actinopterygii</taxon>
        <taxon>Neopterygii</taxon>
        <taxon>Teleostei</taxon>
        <taxon>Neoteleostei</taxon>
        <taxon>Acanthomorphata</taxon>
        <taxon>Ovalentaria</taxon>
        <taxon>Atherinomorphae</taxon>
        <taxon>Cyprinodontiformes</taxon>
        <taxon>Goodeidae</taxon>
        <taxon>Goodea</taxon>
    </lineage>
</organism>
<keyword evidence="10" id="KW-1185">Reference proteome</keyword>
<sequence>MVTKEAAMSFSQFGYPYNATSQDPRIFLQHKVHKHPRVVTNIQFRAESINNHYLSTILFMQFFVSANPSTTCCDSISRSVSDGTGSSQTAAASFCCPSYENRLLASSRTELNAALGMYGSPYAAAAAASQNYASYFPYSTDPSAIYSTLVGFTNPQYDIKDSTGTLHSGITQTATYYPYDHSLGQYQYGTVDFNGTARRKNATRETTSTLKTWLYEHRKNPYPTKGEKIMLAIITKMTLTQVSTWFANARRRLKKENKMTWSPKNKANDDRKEDFNKSDQDCVTKDSSECKEDKELHLSDLEDMDEDDCDKLDSDCEKVAVVEEDLQRSMVASGTSQKRDCSSELHLSLNSFHTFPCTIKGVTNLPPLPSDFMDPVVSKAAPGSVPSAGMVSMSHFESPDKPRIWSLARTAASGVILSPQQHSSELRTGSLTVDYQLQNNRLPGATTGQCGATRGLHESNNVTNSESSFPEGSTLHSKVYGTSSYSHKGLQLHSSSYAALPDTCQYTAIEGMSANIALCFLIITMHLFPPF</sequence>
<comment type="caution">
    <text evidence="9">The sequence shown here is derived from an EMBL/GenBank/DDBJ whole genome shotgun (WGS) entry which is preliminary data.</text>
</comment>
<dbReference type="InterPro" id="IPR009057">
    <property type="entry name" value="Homeodomain-like_sf"/>
</dbReference>
<comment type="subcellular location">
    <subcellularLocation>
        <location evidence="1 6">Nucleus</location>
    </subcellularLocation>
</comment>
<dbReference type="PANTHER" id="PTHR11211:SF47">
    <property type="entry name" value="IROQUOIS HOMEOBOX PROTEIN 6A"/>
    <property type="match status" value="1"/>
</dbReference>
<name>A0ABV0P4D7_9TELE</name>
<proteinExistence type="inferred from homology"/>
<accession>A0ABV0P4D7</accession>